<organism evidence="1 2">
    <name type="scientific">Synaphobranchus kaupii</name>
    <name type="common">Kaup's arrowtooth eel</name>
    <dbReference type="NCBI Taxonomy" id="118154"/>
    <lineage>
        <taxon>Eukaryota</taxon>
        <taxon>Metazoa</taxon>
        <taxon>Chordata</taxon>
        <taxon>Craniata</taxon>
        <taxon>Vertebrata</taxon>
        <taxon>Euteleostomi</taxon>
        <taxon>Actinopterygii</taxon>
        <taxon>Neopterygii</taxon>
        <taxon>Teleostei</taxon>
        <taxon>Anguilliformes</taxon>
        <taxon>Synaphobranchidae</taxon>
        <taxon>Synaphobranchus</taxon>
    </lineage>
</organism>
<reference evidence="1" key="1">
    <citation type="journal article" date="2023" name="Science">
        <title>Genome structures resolve the early diversification of teleost fishes.</title>
        <authorList>
            <person name="Parey E."/>
            <person name="Louis A."/>
            <person name="Montfort J."/>
            <person name="Bouchez O."/>
            <person name="Roques C."/>
            <person name="Iampietro C."/>
            <person name="Lluch J."/>
            <person name="Castinel A."/>
            <person name="Donnadieu C."/>
            <person name="Desvignes T."/>
            <person name="Floi Bucao C."/>
            <person name="Jouanno E."/>
            <person name="Wen M."/>
            <person name="Mejri S."/>
            <person name="Dirks R."/>
            <person name="Jansen H."/>
            <person name="Henkel C."/>
            <person name="Chen W.J."/>
            <person name="Zahm M."/>
            <person name="Cabau C."/>
            <person name="Klopp C."/>
            <person name="Thompson A.W."/>
            <person name="Robinson-Rechavi M."/>
            <person name="Braasch I."/>
            <person name="Lecointre G."/>
            <person name="Bobe J."/>
            <person name="Postlethwait J.H."/>
            <person name="Berthelot C."/>
            <person name="Roest Crollius H."/>
            <person name="Guiguen Y."/>
        </authorList>
    </citation>
    <scope>NUCLEOTIDE SEQUENCE</scope>
    <source>
        <strain evidence="1">WJC10195</strain>
    </source>
</reference>
<protein>
    <submittedName>
        <fullName evidence="1">Uncharacterized protein</fullName>
    </submittedName>
</protein>
<sequence length="71" mass="7899">MIEVKRFILIGCLLQASPPKPKLTPEKEEVMEGTSALQGERGGDNYATLQISTVTSSDYDVIRFKPILNEM</sequence>
<keyword evidence="2" id="KW-1185">Reference proteome</keyword>
<accession>A0A9Q1E6B7</accession>
<dbReference type="Proteomes" id="UP001152622">
    <property type="component" value="Chromosome 24"/>
</dbReference>
<comment type="caution">
    <text evidence="1">The sequence shown here is derived from an EMBL/GenBank/DDBJ whole genome shotgun (WGS) entry which is preliminary data.</text>
</comment>
<evidence type="ECO:0000313" key="1">
    <source>
        <dbReference type="EMBL" id="KAJ8332977.1"/>
    </source>
</evidence>
<evidence type="ECO:0000313" key="2">
    <source>
        <dbReference type="Proteomes" id="UP001152622"/>
    </source>
</evidence>
<dbReference type="EMBL" id="JAINUF010000024">
    <property type="protein sequence ID" value="KAJ8332977.1"/>
    <property type="molecule type" value="Genomic_DNA"/>
</dbReference>
<dbReference type="AlphaFoldDB" id="A0A9Q1E6B7"/>
<gene>
    <name evidence="1" type="ORF">SKAU_G00418730</name>
</gene>
<name>A0A9Q1E6B7_SYNKA</name>
<proteinExistence type="predicted"/>